<dbReference type="Proteomes" id="UP000218231">
    <property type="component" value="Unassembled WGS sequence"/>
</dbReference>
<dbReference type="AlphaFoldDB" id="A0A2A2LR42"/>
<keyword evidence="3" id="KW-1185">Reference proteome</keyword>
<feature type="region of interest" description="Disordered" evidence="1">
    <location>
        <begin position="1"/>
        <end position="22"/>
    </location>
</feature>
<comment type="caution">
    <text evidence="2">The sequence shown here is derived from an EMBL/GenBank/DDBJ whole genome shotgun (WGS) entry which is preliminary data.</text>
</comment>
<sequence length="80" mass="9655">MPQALRVEKKSVEMRENEGAGDMERWKEIKTKKETKKRCLPFSRMQKAESRMHNHRTALPDYFIQDNSAFDHSIRYMKRP</sequence>
<organism evidence="2 3">
    <name type="scientific">Diploscapter pachys</name>
    <dbReference type="NCBI Taxonomy" id="2018661"/>
    <lineage>
        <taxon>Eukaryota</taxon>
        <taxon>Metazoa</taxon>
        <taxon>Ecdysozoa</taxon>
        <taxon>Nematoda</taxon>
        <taxon>Chromadorea</taxon>
        <taxon>Rhabditida</taxon>
        <taxon>Rhabditina</taxon>
        <taxon>Rhabditomorpha</taxon>
        <taxon>Rhabditoidea</taxon>
        <taxon>Rhabditidae</taxon>
        <taxon>Diploscapter</taxon>
    </lineage>
</organism>
<reference evidence="2 3" key="1">
    <citation type="journal article" date="2017" name="Curr. Biol.">
        <title>Genome architecture and evolution of a unichromosomal asexual nematode.</title>
        <authorList>
            <person name="Fradin H."/>
            <person name="Zegar C."/>
            <person name="Gutwein M."/>
            <person name="Lucas J."/>
            <person name="Kovtun M."/>
            <person name="Corcoran D."/>
            <person name="Baugh L.R."/>
            <person name="Kiontke K."/>
            <person name="Gunsalus K."/>
            <person name="Fitch D.H."/>
            <person name="Piano F."/>
        </authorList>
    </citation>
    <scope>NUCLEOTIDE SEQUENCE [LARGE SCALE GENOMIC DNA]</scope>
    <source>
        <strain evidence="2">PF1309</strain>
    </source>
</reference>
<name>A0A2A2LR42_9BILA</name>
<evidence type="ECO:0000313" key="3">
    <source>
        <dbReference type="Proteomes" id="UP000218231"/>
    </source>
</evidence>
<evidence type="ECO:0000256" key="1">
    <source>
        <dbReference type="SAM" id="MobiDB-lite"/>
    </source>
</evidence>
<evidence type="ECO:0000313" key="2">
    <source>
        <dbReference type="EMBL" id="PAV88628.1"/>
    </source>
</evidence>
<proteinExistence type="predicted"/>
<protein>
    <submittedName>
        <fullName evidence="2">Uncharacterized protein</fullName>
    </submittedName>
</protein>
<dbReference type="EMBL" id="LIAE01006506">
    <property type="protein sequence ID" value="PAV88628.1"/>
    <property type="molecule type" value="Genomic_DNA"/>
</dbReference>
<gene>
    <name evidence="2" type="ORF">WR25_01084</name>
</gene>
<accession>A0A2A2LR42</accession>